<sequence>MAYLHRTPQTGDVVLGIFEERVAQLLEDQALMDSLSGGIGSDPSTGLDLDQNLYLSLDTAAHLARAQALAIYQTIRLFDGDIRMAAQAEMHIRRCSCGSSRQMWDSTISSFSCRDNTLNTTSMDLWSGWIFVERVRRIWIVTTTVQQIYLTLKHGWYRCTGATKFNMREELWDAESAQQ</sequence>
<protein>
    <submittedName>
        <fullName evidence="1">Uncharacterized protein</fullName>
    </submittedName>
</protein>
<keyword evidence="2" id="KW-1185">Reference proteome</keyword>
<dbReference type="STRING" id="1141098.A0A1Y2E476"/>
<proteinExistence type="predicted"/>
<evidence type="ECO:0000313" key="2">
    <source>
        <dbReference type="Proteomes" id="UP000193689"/>
    </source>
</evidence>
<accession>A0A1Y2E476</accession>
<dbReference type="AlphaFoldDB" id="A0A1Y2E476"/>
<dbReference type="InParanoid" id="A0A1Y2E476"/>
<comment type="caution">
    <text evidence="1">The sequence shown here is derived from an EMBL/GenBank/DDBJ whole genome shotgun (WGS) entry which is preliminary data.</text>
</comment>
<reference evidence="1 2" key="1">
    <citation type="submission" date="2016-07" db="EMBL/GenBank/DDBJ databases">
        <title>Pervasive Adenine N6-methylation of Active Genes in Fungi.</title>
        <authorList>
            <consortium name="DOE Joint Genome Institute"/>
            <person name="Mondo S.J."/>
            <person name="Dannebaum R.O."/>
            <person name="Kuo R.C."/>
            <person name="Labutti K."/>
            <person name="Haridas S."/>
            <person name="Kuo A."/>
            <person name="Salamov A."/>
            <person name="Ahrendt S.R."/>
            <person name="Lipzen A."/>
            <person name="Sullivan W."/>
            <person name="Andreopoulos W.B."/>
            <person name="Clum A."/>
            <person name="Lindquist E."/>
            <person name="Daum C."/>
            <person name="Ramamoorthy G.K."/>
            <person name="Gryganskyi A."/>
            <person name="Culley D."/>
            <person name="Magnuson J.K."/>
            <person name="James T.Y."/>
            <person name="O'Malley M.A."/>
            <person name="Stajich J.E."/>
            <person name="Spatafora J.W."/>
            <person name="Visel A."/>
            <person name="Grigoriev I.V."/>
        </authorList>
    </citation>
    <scope>NUCLEOTIDE SEQUENCE [LARGE SCALE GENOMIC DNA]</scope>
    <source>
        <strain evidence="1 2">CBS 129021</strain>
    </source>
</reference>
<dbReference type="EMBL" id="MCFJ01000005">
    <property type="protein sequence ID" value="ORY66319.1"/>
    <property type="molecule type" value="Genomic_DNA"/>
</dbReference>
<dbReference type="RefSeq" id="XP_040717283.1">
    <property type="nucleotide sequence ID" value="XM_040863688.1"/>
</dbReference>
<dbReference type="GeneID" id="63779900"/>
<dbReference type="OrthoDB" id="5355161at2759"/>
<organism evidence="1 2">
    <name type="scientific">Pseudomassariella vexata</name>
    <dbReference type="NCBI Taxonomy" id="1141098"/>
    <lineage>
        <taxon>Eukaryota</taxon>
        <taxon>Fungi</taxon>
        <taxon>Dikarya</taxon>
        <taxon>Ascomycota</taxon>
        <taxon>Pezizomycotina</taxon>
        <taxon>Sordariomycetes</taxon>
        <taxon>Xylariomycetidae</taxon>
        <taxon>Amphisphaeriales</taxon>
        <taxon>Pseudomassariaceae</taxon>
        <taxon>Pseudomassariella</taxon>
    </lineage>
</organism>
<evidence type="ECO:0000313" key="1">
    <source>
        <dbReference type="EMBL" id="ORY66319.1"/>
    </source>
</evidence>
<name>A0A1Y2E476_9PEZI</name>
<gene>
    <name evidence="1" type="ORF">BCR38DRAFT_483956</name>
</gene>
<dbReference type="Proteomes" id="UP000193689">
    <property type="component" value="Unassembled WGS sequence"/>
</dbReference>